<dbReference type="Pfam" id="PF05502">
    <property type="entry name" value="Dynactin_p62"/>
    <property type="match status" value="2"/>
</dbReference>
<feature type="compositionally biased region" description="Basic and acidic residues" evidence="14">
    <location>
        <begin position="246"/>
        <end position="257"/>
    </location>
</feature>
<evidence type="ECO:0000256" key="9">
    <source>
        <dbReference type="ARBA" id="ARBA00023054"/>
    </source>
</evidence>
<evidence type="ECO:0000313" key="16">
    <source>
        <dbReference type="Proteomes" id="UP001218218"/>
    </source>
</evidence>
<keyword evidence="6" id="KW-0597">Phosphoprotein</keyword>
<keyword evidence="4" id="KW-0963">Cytoplasm</keyword>
<evidence type="ECO:0000256" key="1">
    <source>
        <dbReference type="ARBA" id="ARBA00004300"/>
    </source>
</evidence>
<evidence type="ECO:0000256" key="4">
    <source>
        <dbReference type="ARBA" id="ARBA00022490"/>
    </source>
</evidence>
<evidence type="ECO:0000256" key="3">
    <source>
        <dbReference type="ARBA" id="ARBA00004657"/>
    </source>
</evidence>
<dbReference type="PANTHER" id="PTHR13034">
    <property type="entry name" value="DYNACTIN P62 SUBUNIT"/>
    <property type="match status" value="1"/>
</dbReference>
<dbReference type="AlphaFoldDB" id="A0AAD7ATR8"/>
<feature type="compositionally biased region" description="Low complexity" evidence="14">
    <location>
        <begin position="184"/>
        <end position="203"/>
    </location>
</feature>
<evidence type="ECO:0000313" key="15">
    <source>
        <dbReference type="EMBL" id="KAJ7367300.1"/>
    </source>
</evidence>
<keyword evidence="10" id="KW-0206">Cytoskeleton</keyword>
<keyword evidence="7" id="KW-0832">Ubl conjugation</keyword>
<evidence type="ECO:0000256" key="2">
    <source>
        <dbReference type="ARBA" id="ARBA00004529"/>
    </source>
</evidence>
<sequence>MPPTVDYHCPCLSQSTVPPPPHLPSSLHSFHPLHTLFFCEECDAVRCNRCVSVEVSGYYCPNCLFEVPSASVRAEKNRSKSPCFGARCARNCFMCPNCRNTLSVVPSDPPDPGDGRIAIPISTVGEPPFFLYCNHCRWDSAEVGITFEKPTGLAAQLQKFEDSAPDSLEFERLKEHFEPVIRASSLSSSTTANAPAAHPSSAAHSHRLRTNSITAAASAALARDIPGVSKYNPLARSGRGGGGAVGRDKTTNKDEMPEYRSRVDIASASGRGTGGGEADVEYMRHLENVSEVANLEQRWINSWATSLQTADLKPLRIPLHSKRSKRCPACAHILIKPEQKAQSVRYKIKLVAATYLPAITAALPHAQDATNADTAAKRTLGKSTSAAAADDDRGAGGIHAGKTYPFHLALTNPLYDPIQVRLTVQRVHSSASTAAAASEKARRPPFAVSLPSNSFAIAAYAEAWEYDLDDEDDLDEMFGLDDDDFGVAGRVPGREGAKDARGGKAKVVGVLEKKANMTVVGGEVVIGKEARGNVKFNMLVSYTYRSDDPAPSESNDAAEGLTPARAAAAGAGKPPETKTFAFYTVVDLGPIIPREEPRHVDPDF</sequence>
<proteinExistence type="inferred from homology"/>
<evidence type="ECO:0000256" key="10">
    <source>
        <dbReference type="ARBA" id="ARBA00023212"/>
    </source>
</evidence>
<comment type="subunit">
    <text evidence="13">Subunit of dynactin, a multiprotein complex part of a tripartite complex with dynein and a adapter, such as BICDL1, BICD2 or HOOK3. The dynactin complex is built around ACTR1A/ACTB filament and consists of an actin-related filament composed of a shoulder domain, a pointed end and a barbed end. Its length is defined by its flexible shoulder domain. The soulder is composed of 2 DCTN1 subunits, 4 DCTN2 and 2 DCTN3. The 4 DCNT2 (via N-terminus) bind the ACTR1A filament and act as molecular rulers to determine the length. The pointed end is important for binding dynein-dynactin cargo adapters. Consists of 4 subunits: ACTR10, DCNT4, DCTN5 and DCTN6. The barbed end is composed of a CAPZA1:CAPZB heterodimers, which binds ACTR1A/ACTB filament and dynactin and stabilizes dynactin. Interacts with ATP7B, but not ATP7A, in a copper-dependent manner. Interacts with ANK2; this interaction is required for localization at costameres. Interacts with N4BP2L1.</text>
</comment>
<gene>
    <name evidence="15" type="ORF">DFH08DRAFT_910157</name>
</gene>
<keyword evidence="16" id="KW-1185">Reference proteome</keyword>
<dbReference type="Proteomes" id="UP001218218">
    <property type="component" value="Unassembled WGS sequence"/>
</dbReference>
<evidence type="ECO:0000256" key="6">
    <source>
        <dbReference type="ARBA" id="ARBA00022553"/>
    </source>
</evidence>
<evidence type="ECO:0000256" key="11">
    <source>
        <dbReference type="ARBA" id="ARBA00034776"/>
    </source>
</evidence>
<comment type="subcellular location">
    <subcellularLocation>
        <location evidence="1">Cytoplasm</location>
        <location evidence="1">Cytoskeleton</location>
        <location evidence="1">Microtubule organizing center</location>
        <location evidence="1">Centrosome</location>
    </subcellularLocation>
    <subcellularLocation>
        <location evidence="2">Cytoplasm</location>
        <location evidence="2">Cytoskeleton</location>
        <location evidence="2">Stress fiber</location>
    </subcellularLocation>
    <subcellularLocation>
        <location evidence="3">Cytoplasm</location>
        <location evidence="3">Myofibril</location>
    </subcellularLocation>
</comment>
<protein>
    <recommendedName>
        <fullName evidence="12">Dynactin subunit 4</fullName>
    </recommendedName>
</protein>
<comment type="caution">
    <text evidence="15">The sequence shown here is derived from an EMBL/GenBank/DDBJ whole genome shotgun (WGS) entry which is preliminary data.</text>
</comment>
<organism evidence="15 16">
    <name type="scientific">Mycena albidolilacea</name>
    <dbReference type="NCBI Taxonomy" id="1033008"/>
    <lineage>
        <taxon>Eukaryota</taxon>
        <taxon>Fungi</taxon>
        <taxon>Dikarya</taxon>
        <taxon>Basidiomycota</taxon>
        <taxon>Agaricomycotina</taxon>
        <taxon>Agaricomycetes</taxon>
        <taxon>Agaricomycetidae</taxon>
        <taxon>Agaricales</taxon>
        <taxon>Marasmiineae</taxon>
        <taxon>Mycenaceae</taxon>
        <taxon>Mycena</taxon>
    </lineage>
</organism>
<reference evidence="15" key="1">
    <citation type="submission" date="2023-03" db="EMBL/GenBank/DDBJ databases">
        <title>Massive genome expansion in bonnet fungi (Mycena s.s.) driven by repeated elements and novel gene families across ecological guilds.</title>
        <authorList>
            <consortium name="Lawrence Berkeley National Laboratory"/>
            <person name="Harder C.B."/>
            <person name="Miyauchi S."/>
            <person name="Viragh M."/>
            <person name="Kuo A."/>
            <person name="Thoen E."/>
            <person name="Andreopoulos B."/>
            <person name="Lu D."/>
            <person name="Skrede I."/>
            <person name="Drula E."/>
            <person name="Henrissat B."/>
            <person name="Morin E."/>
            <person name="Kohler A."/>
            <person name="Barry K."/>
            <person name="LaButti K."/>
            <person name="Morin E."/>
            <person name="Salamov A."/>
            <person name="Lipzen A."/>
            <person name="Mereny Z."/>
            <person name="Hegedus B."/>
            <person name="Baldrian P."/>
            <person name="Stursova M."/>
            <person name="Weitz H."/>
            <person name="Taylor A."/>
            <person name="Grigoriev I.V."/>
            <person name="Nagy L.G."/>
            <person name="Martin F."/>
            <person name="Kauserud H."/>
        </authorList>
    </citation>
    <scope>NUCLEOTIDE SEQUENCE</scope>
    <source>
        <strain evidence="15">CBHHK002</strain>
    </source>
</reference>
<dbReference type="PANTHER" id="PTHR13034:SF2">
    <property type="entry name" value="DYNACTIN SUBUNIT 4"/>
    <property type="match status" value="1"/>
</dbReference>
<feature type="region of interest" description="Disordered" evidence="14">
    <location>
        <begin position="232"/>
        <end position="257"/>
    </location>
</feature>
<feature type="region of interest" description="Disordered" evidence="14">
    <location>
        <begin position="184"/>
        <end position="207"/>
    </location>
</feature>
<evidence type="ECO:0000256" key="12">
    <source>
        <dbReference type="ARBA" id="ARBA00034864"/>
    </source>
</evidence>
<keyword evidence="9" id="KW-0175">Coiled coil</keyword>
<evidence type="ECO:0000256" key="14">
    <source>
        <dbReference type="SAM" id="MobiDB-lite"/>
    </source>
</evidence>
<name>A0AAD7ATR8_9AGAR</name>
<evidence type="ECO:0000256" key="8">
    <source>
        <dbReference type="ARBA" id="ARBA00022990"/>
    </source>
</evidence>
<dbReference type="EMBL" id="JARIHO010000002">
    <property type="protein sequence ID" value="KAJ7367300.1"/>
    <property type="molecule type" value="Genomic_DNA"/>
</dbReference>
<keyword evidence="8" id="KW-0007">Acetylation</keyword>
<evidence type="ECO:0000256" key="5">
    <source>
        <dbReference type="ARBA" id="ARBA00022499"/>
    </source>
</evidence>
<keyword evidence="5" id="KW-1017">Isopeptide bond</keyword>
<dbReference type="InterPro" id="IPR008603">
    <property type="entry name" value="DCTN4"/>
</dbReference>
<evidence type="ECO:0000256" key="13">
    <source>
        <dbReference type="ARBA" id="ARBA00093507"/>
    </source>
</evidence>
<evidence type="ECO:0000256" key="7">
    <source>
        <dbReference type="ARBA" id="ARBA00022843"/>
    </source>
</evidence>
<dbReference type="GO" id="GO:0005869">
    <property type="term" value="C:dynactin complex"/>
    <property type="evidence" value="ECO:0007669"/>
    <property type="project" value="InterPro"/>
</dbReference>
<comment type="similarity">
    <text evidence="11">Belongs to the dynactin subunit 4 family.</text>
</comment>
<dbReference type="GO" id="GO:0001725">
    <property type="term" value="C:stress fiber"/>
    <property type="evidence" value="ECO:0007669"/>
    <property type="project" value="UniProtKB-SubCell"/>
</dbReference>
<accession>A0AAD7ATR8</accession>